<dbReference type="CDD" id="cd00586">
    <property type="entry name" value="4HBT"/>
    <property type="match status" value="1"/>
</dbReference>
<dbReference type="InterPro" id="IPR029069">
    <property type="entry name" value="HotDog_dom_sf"/>
</dbReference>
<evidence type="ECO:0000256" key="2">
    <source>
        <dbReference type="ARBA" id="ARBA00022801"/>
    </source>
</evidence>
<dbReference type="EMBL" id="QRGA01000001">
    <property type="protein sequence ID" value="RDV00691.1"/>
    <property type="molecule type" value="Genomic_DNA"/>
</dbReference>
<protein>
    <submittedName>
        <fullName evidence="3">Acyl-CoA thioesterase</fullName>
    </submittedName>
</protein>
<keyword evidence="4" id="KW-1185">Reference proteome</keyword>
<reference evidence="3 4" key="1">
    <citation type="submission" date="2018-08" db="EMBL/GenBank/DDBJ databases">
        <title>Paraburkholderia sp. DHOM06 isolated from forest soil.</title>
        <authorList>
            <person name="Gao Z.-H."/>
            <person name="Qiu L.-H."/>
        </authorList>
    </citation>
    <scope>NUCLEOTIDE SEQUENCE [LARGE SCALE GENOMIC DNA]</scope>
    <source>
        <strain evidence="3 4">DHOM06</strain>
    </source>
</reference>
<dbReference type="AlphaFoldDB" id="A0A3D8K650"/>
<sequence>MNDHAHAHAPIVFERPVRIRFAHCDPAGIVFFPQYLTLTNGLVEDWFNDALGIDYAGMIGNRRVGLPIVKLECEFSRPSRMGETISLALSVLDIGSRSIKIRIEGHGADGVRFSATQVLVTTSLETGGSISIPNDIRAALSRATASPSTIEQEGTSS</sequence>
<evidence type="ECO:0000313" key="4">
    <source>
        <dbReference type="Proteomes" id="UP000256838"/>
    </source>
</evidence>
<dbReference type="RefSeq" id="WP_115531962.1">
    <property type="nucleotide sequence ID" value="NZ_QRGA01000001.1"/>
</dbReference>
<name>A0A3D8K650_9BURK</name>
<gene>
    <name evidence="3" type="ORF">DWV00_02765</name>
</gene>
<dbReference type="InterPro" id="IPR008272">
    <property type="entry name" value="HB-CoA_thioesterase_AS"/>
</dbReference>
<comment type="caution">
    <text evidence="3">The sequence shown here is derived from an EMBL/GenBank/DDBJ whole genome shotgun (WGS) entry which is preliminary data.</text>
</comment>
<proteinExistence type="inferred from homology"/>
<dbReference type="Pfam" id="PF13279">
    <property type="entry name" value="4HBT_2"/>
    <property type="match status" value="1"/>
</dbReference>
<keyword evidence="2" id="KW-0378">Hydrolase</keyword>
<dbReference type="Gene3D" id="3.10.129.10">
    <property type="entry name" value="Hotdog Thioesterase"/>
    <property type="match status" value="1"/>
</dbReference>
<accession>A0A3D8K650</accession>
<evidence type="ECO:0000313" key="3">
    <source>
        <dbReference type="EMBL" id="RDV00691.1"/>
    </source>
</evidence>
<dbReference type="SUPFAM" id="SSF54637">
    <property type="entry name" value="Thioesterase/thiol ester dehydrase-isomerase"/>
    <property type="match status" value="1"/>
</dbReference>
<dbReference type="GO" id="GO:0016787">
    <property type="term" value="F:hydrolase activity"/>
    <property type="evidence" value="ECO:0007669"/>
    <property type="project" value="UniProtKB-KW"/>
</dbReference>
<dbReference type="Proteomes" id="UP000256838">
    <property type="component" value="Unassembled WGS sequence"/>
</dbReference>
<organism evidence="3 4">
    <name type="scientific">Trinickia dinghuensis</name>
    <dbReference type="NCBI Taxonomy" id="2291023"/>
    <lineage>
        <taxon>Bacteria</taxon>
        <taxon>Pseudomonadati</taxon>
        <taxon>Pseudomonadota</taxon>
        <taxon>Betaproteobacteria</taxon>
        <taxon>Burkholderiales</taxon>
        <taxon>Burkholderiaceae</taxon>
        <taxon>Trinickia</taxon>
    </lineage>
</organism>
<dbReference type="PROSITE" id="PS01328">
    <property type="entry name" value="4HBCOA_THIOESTERASE"/>
    <property type="match status" value="1"/>
</dbReference>
<dbReference type="OrthoDB" id="21822at2"/>
<comment type="similarity">
    <text evidence="1">Belongs to the 4-hydroxybenzoyl-CoA thioesterase family.</text>
</comment>
<evidence type="ECO:0000256" key="1">
    <source>
        <dbReference type="ARBA" id="ARBA00005953"/>
    </source>
</evidence>